<dbReference type="Gene3D" id="1.25.40.10">
    <property type="entry name" value="Tetratricopeptide repeat domain"/>
    <property type="match status" value="1"/>
</dbReference>
<sequence>MQAQVSSSSEIDEIQKNILITENNSEDFRNRIILQKSSIDKSRKINYLKGEITGYLNLAEMYQEINRPKECFYFLNKAEEKLKYFNSAELQAKLNLLYGTYYHGVQLYQQAIKKFNQSLNYVYKIDDENLQNKFRYSIYEGKRSSFESLNQMDSVYNNERKCMISPMLYVTIANRHLKKGYVDSAKYFIDKANKMSLAKDASNKDKSIVLQAYGKVYIKKGENKKALKYLFQSLELTKNKNFYKVDLETYKLLYEAYGNLDNLQKENEYMGKYTALNDSLILAEKKQSYLPLEELEKRLSDQNEQNKKNRYSFYYIIAAIIAISTITILILTKIFTKKEKEKNNIIDQKLNETDDLKKKLAVPIEDVVHLAIDDDPCFLIKFKELYSDFYNNLLSEFPHLTNNDMKFLALIKLKFSNKEIAEYAHISIRTVESKKYRLRKKIGLDPDVDFNKWVINR</sequence>
<accession>A0ABT8U8X6</accession>
<dbReference type="SUPFAM" id="SSF46894">
    <property type="entry name" value="C-terminal effector domain of the bipartite response regulators"/>
    <property type="match status" value="1"/>
</dbReference>
<evidence type="ECO:0000313" key="4">
    <source>
        <dbReference type="EMBL" id="MDO3426575.1"/>
    </source>
</evidence>
<proteinExistence type="predicted"/>
<protein>
    <submittedName>
        <fullName evidence="4">LuxR C-terminal-related transcriptional regulator</fullName>
    </submittedName>
</protein>
<dbReference type="Gene3D" id="1.10.10.10">
    <property type="entry name" value="Winged helix-like DNA-binding domain superfamily/Winged helix DNA-binding domain"/>
    <property type="match status" value="1"/>
</dbReference>
<dbReference type="EMBL" id="JAULSJ010000032">
    <property type="protein sequence ID" value="MDO3426575.1"/>
    <property type="molecule type" value="Genomic_DNA"/>
</dbReference>
<feature type="domain" description="HTH luxR-type" evidence="3">
    <location>
        <begin position="397"/>
        <end position="454"/>
    </location>
</feature>
<evidence type="ECO:0000259" key="3">
    <source>
        <dbReference type="SMART" id="SM00421"/>
    </source>
</evidence>
<evidence type="ECO:0000256" key="1">
    <source>
        <dbReference type="PROSITE-ProRule" id="PRU00339"/>
    </source>
</evidence>
<evidence type="ECO:0000256" key="2">
    <source>
        <dbReference type="SAM" id="Phobius"/>
    </source>
</evidence>
<dbReference type="SUPFAM" id="SSF48452">
    <property type="entry name" value="TPR-like"/>
    <property type="match status" value="1"/>
</dbReference>
<keyword evidence="5" id="KW-1185">Reference proteome</keyword>
<keyword evidence="2" id="KW-0812">Transmembrane</keyword>
<dbReference type="InterPro" id="IPR019734">
    <property type="entry name" value="TPR_rpt"/>
</dbReference>
<keyword evidence="2" id="KW-1133">Transmembrane helix</keyword>
<feature type="transmembrane region" description="Helical" evidence="2">
    <location>
        <begin position="313"/>
        <end position="332"/>
    </location>
</feature>
<dbReference type="PROSITE" id="PS50005">
    <property type="entry name" value="TPR"/>
    <property type="match status" value="1"/>
</dbReference>
<keyword evidence="1" id="KW-0802">TPR repeat</keyword>
<evidence type="ECO:0000313" key="5">
    <source>
        <dbReference type="Proteomes" id="UP001168128"/>
    </source>
</evidence>
<comment type="caution">
    <text evidence="4">The sequence shown here is derived from an EMBL/GenBank/DDBJ whole genome shotgun (WGS) entry which is preliminary data.</text>
</comment>
<dbReference type="InterPro" id="IPR000792">
    <property type="entry name" value="Tscrpt_reg_LuxR_C"/>
</dbReference>
<name>A0ABT8U8X6_9FLAO</name>
<feature type="repeat" description="TPR" evidence="1">
    <location>
        <begin position="207"/>
        <end position="240"/>
    </location>
</feature>
<keyword evidence="2" id="KW-0472">Membrane</keyword>
<dbReference type="InterPro" id="IPR036388">
    <property type="entry name" value="WH-like_DNA-bd_sf"/>
</dbReference>
<dbReference type="InterPro" id="IPR016032">
    <property type="entry name" value="Sig_transdc_resp-reg_C-effctor"/>
</dbReference>
<dbReference type="Proteomes" id="UP001168128">
    <property type="component" value="Unassembled WGS sequence"/>
</dbReference>
<gene>
    <name evidence="4" type="ORF">QWT87_16975</name>
</gene>
<organism evidence="4 5">
    <name type="scientific">Chryseobacterium urinae</name>
    <dbReference type="NCBI Taxonomy" id="3058400"/>
    <lineage>
        <taxon>Bacteria</taxon>
        <taxon>Pseudomonadati</taxon>
        <taxon>Bacteroidota</taxon>
        <taxon>Flavobacteriia</taxon>
        <taxon>Flavobacteriales</taxon>
        <taxon>Weeksellaceae</taxon>
        <taxon>Chryseobacterium group</taxon>
        <taxon>Chryseobacterium</taxon>
    </lineage>
</organism>
<dbReference type="RefSeq" id="WP_302717460.1">
    <property type="nucleotide sequence ID" value="NZ_JAULSJ010000032.1"/>
</dbReference>
<dbReference type="SMART" id="SM00421">
    <property type="entry name" value="HTH_LUXR"/>
    <property type="match status" value="1"/>
</dbReference>
<reference evidence="4" key="1">
    <citation type="submission" date="2023-07" db="EMBL/GenBank/DDBJ databases">
        <title>AMR profile of multidrug- resistance Chryseobacterium gambrini related strain.</title>
        <authorList>
            <person name="Kirdat K."/>
            <person name="Bhatt A."/>
            <person name="Kuyare S."/>
            <person name="Yadav A."/>
        </authorList>
    </citation>
    <scope>NUCLEOTIDE SEQUENCE</scope>
    <source>
        <strain evidence="4">APV-1</strain>
    </source>
</reference>
<dbReference type="InterPro" id="IPR011990">
    <property type="entry name" value="TPR-like_helical_dom_sf"/>
</dbReference>